<sequence>MKLHLHHFNIYKELYELDKQKIISPYLCEDIDNPSFIERIKSSVEFQEFGCTSNLILKDKVLIENLSMEDCYLIFTATSNLYQERVSLFYKDRWDKQLGLNDLYFLGWDIYNNQDGAIIEGIYPVSIDIDGFNKEVYFNNQCDMNQFGLIPTETLRDWYLEKNKKEVKIIVNGKEIKTNWEAVAIYCDKYTFKKLSKLF</sequence>
<protein>
    <submittedName>
        <fullName evidence="1">Uncharacterized protein</fullName>
    </submittedName>
</protein>
<evidence type="ECO:0000313" key="1">
    <source>
        <dbReference type="EMBL" id="OOF75104.1"/>
    </source>
</evidence>
<reference evidence="2" key="1">
    <citation type="submission" date="2016-10" db="EMBL/GenBank/DDBJ databases">
        <title>Rodentibacter gen. nov. and new species.</title>
        <authorList>
            <person name="Christensen H."/>
        </authorList>
    </citation>
    <scope>NUCLEOTIDE SEQUENCE [LARGE SCALE GENOMIC DNA]</scope>
    <source>
        <strain evidence="2">Ppn152</strain>
    </source>
</reference>
<accession>A0A1V3KE49</accession>
<dbReference type="Proteomes" id="UP000189114">
    <property type="component" value="Unassembled WGS sequence"/>
</dbReference>
<organism evidence="1 2">
    <name type="scientific">Rodentibacter caecimuris</name>
    <dbReference type="NCBI Taxonomy" id="1796644"/>
    <lineage>
        <taxon>Bacteria</taxon>
        <taxon>Pseudomonadati</taxon>
        <taxon>Pseudomonadota</taxon>
        <taxon>Gammaproteobacteria</taxon>
        <taxon>Pasteurellales</taxon>
        <taxon>Pasteurellaceae</taxon>
        <taxon>Rodentibacter</taxon>
    </lineage>
</organism>
<comment type="caution">
    <text evidence="1">The sequence shown here is derived from an EMBL/GenBank/DDBJ whole genome shotgun (WGS) entry which is preliminary data.</text>
</comment>
<dbReference type="AlphaFoldDB" id="A0A1V3KE49"/>
<dbReference type="RefSeq" id="WP_077587447.1">
    <property type="nucleotide sequence ID" value="NZ_MLAE01000102.1"/>
</dbReference>
<evidence type="ECO:0000313" key="2">
    <source>
        <dbReference type="Proteomes" id="UP000189114"/>
    </source>
</evidence>
<proteinExistence type="predicted"/>
<name>A0A1V3KE49_9PAST</name>
<gene>
    <name evidence="1" type="ORF">BKG96_10835</name>
</gene>
<dbReference type="EMBL" id="MLAE01000102">
    <property type="protein sequence ID" value="OOF75104.1"/>
    <property type="molecule type" value="Genomic_DNA"/>
</dbReference>